<dbReference type="InterPro" id="IPR006620">
    <property type="entry name" value="Pro_4_hyd_alph"/>
</dbReference>
<evidence type="ECO:0000313" key="9">
    <source>
        <dbReference type="EMBL" id="CAH0378632.1"/>
    </source>
</evidence>
<dbReference type="InterPro" id="IPR005123">
    <property type="entry name" value="Oxoglu/Fe-dep_dioxygenase_dom"/>
</dbReference>
<organism evidence="8">
    <name type="scientific">Pelagomonas calceolata</name>
    <dbReference type="NCBI Taxonomy" id="35677"/>
    <lineage>
        <taxon>Eukaryota</taxon>
        <taxon>Sar</taxon>
        <taxon>Stramenopiles</taxon>
        <taxon>Ochrophyta</taxon>
        <taxon>Pelagophyceae</taxon>
        <taxon>Pelagomonadales</taxon>
        <taxon>Pelagomonadaceae</taxon>
        <taxon>Pelagomonas</taxon>
    </lineage>
</organism>
<evidence type="ECO:0000256" key="3">
    <source>
        <dbReference type="ARBA" id="ARBA00022964"/>
    </source>
</evidence>
<keyword evidence="3" id="KW-0223">Dioxygenase</keyword>
<gene>
    <name evidence="8" type="ORF">PCAL00307_LOCUS18707</name>
    <name evidence="9" type="ORF">PECAL_6P02270</name>
</gene>
<accession>A0A7S4ECC6</accession>
<keyword evidence="5" id="KW-0408">Iron</keyword>
<comment type="cofactor">
    <cofactor evidence="1">
        <name>L-ascorbate</name>
        <dbReference type="ChEBI" id="CHEBI:38290"/>
    </cofactor>
</comment>
<evidence type="ECO:0000259" key="7">
    <source>
        <dbReference type="PROSITE" id="PS51471"/>
    </source>
</evidence>
<dbReference type="PANTHER" id="PTHR10869">
    <property type="entry name" value="PROLYL 4-HYDROXYLASE ALPHA SUBUNIT"/>
    <property type="match status" value="1"/>
</dbReference>
<dbReference type="InterPro" id="IPR045054">
    <property type="entry name" value="P4HA-like"/>
</dbReference>
<dbReference type="OrthoDB" id="420380at2759"/>
<keyword evidence="2" id="KW-0479">Metal-binding</keyword>
<evidence type="ECO:0000313" key="8">
    <source>
        <dbReference type="EMBL" id="CAE0703260.1"/>
    </source>
</evidence>
<evidence type="ECO:0000256" key="1">
    <source>
        <dbReference type="ARBA" id="ARBA00001961"/>
    </source>
</evidence>
<evidence type="ECO:0000256" key="2">
    <source>
        <dbReference type="ARBA" id="ARBA00022723"/>
    </source>
</evidence>
<protein>
    <recommendedName>
        <fullName evidence="7">Fe2OG dioxygenase domain-containing protein</fullName>
    </recommendedName>
</protein>
<evidence type="ECO:0000256" key="4">
    <source>
        <dbReference type="ARBA" id="ARBA00023002"/>
    </source>
</evidence>
<keyword evidence="10" id="KW-1185">Reference proteome</keyword>
<dbReference type="InterPro" id="IPR044862">
    <property type="entry name" value="Pro_4_hyd_alph_FE2OG_OXY"/>
</dbReference>
<reference evidence="9" key="2">
    <citation type="submission" date="2021-11" db="EMBL/GenBank/DDBJ databases">
        <authorList>
            <consortium name="Genoscope - CEA"/>
            <person name="William W."/>
        </authorList>
    </citation>
    <scope>NUCLEOTIDE SEQUENCE</scope>
</reference>
<dbReference type="SMART" id="SM00702">
    <property type="entry name" value="P4Hc"/>
    <property type="match status" value="1"/>
</dbReference>
<keyword evidence="6" id="KW-0732">Signal</keyword>
<proteinExistence type="predicted"/>
<dbReference type="GO" id="GO:0005506">
    <property type="term" value="F:iron ion binding"/>
    <property type="evidence" value="ECO:0007669"/>
    <property type="project" value="InterPro"/>
</dbReference>
<feature type="signal peptide" evidence="6">
    <location>
        <begin position="1"/>
        <end position="17"/>
    </location>
</feature>
<dbReference type="Pfam" id="PF13640">
    <property type="entry name" value="2OG-FeII_Oxy_3"/>
    <property type="match status" value="1"/>
</dbReference>
<dbReference type="PANTHER" id="PTHR10869:SF226">
    <property type="entry name" value="PROLYL 4-HYDROXYLASE ALPHA SUBUNIT DOMAIN-CONTAINING PROTEIN"/>
    <property type="match status" value="1"/>
</dbReference>
<dbReference type="GO" id="GO:0004656">
    <property type="term" value="F:procollagen-proline 4-dioxygenase activity"/>
    <property type="evidence" value="ECO:0007669"/>
    <property type="project" value="TreeGrafter"/>
</dbReference>
<reference evidence="8" key="1">
    <citation type="submission" date="2021-01" db="EMBL/GenBank/DDBJ databases">
        <authorList>
            <person name="Corre E."/>
            <person name="Pelletier E."/>
            <person name="Niang G."/>
            <person name="Scheremetjew M."/>
            <person name="Finn R."/>
            <person name="Kale V."/>
            <person name="Holt S."/>
            <person name="Cochrane G."/>
            <person name="Meng A."/>
            <person name="Brown T."/>
            <person name="Cohen L."/>
        </authorList>
    </citation>
    <scope>NUCLEOTIDE SEQUENCE</scope>
    <source>
        <strain evidence="8">CCMP1756</strain>
    </source>
</reference>
<feature type="domain" description="Fe2OG dioxygenase" evidence="7">
    <location>
        <begin position="321"/>
        <end position="425"/>
    </location>
</feature>
<dbReference type="GO" id="GO:0005783">
    <property type="term" value="C:endoplasmic reticulum"/>
    <property type="evidence" value="ECO:0007669"/>
    <property type="project" value="TreeGrafter"/>
</dbReference>
<sequence length="429" mass="48102">MARLLVLLTAATRAAHALEYCSALNDGQCETLRAHDTGAPVFLDTGSLGGETTLDDLLDTGIKELKYMKAHTSPRKARGASMGAKFRNFRRETLDMRWDDGSKEGVYSGDLAGLGRTSTLSYDGHTFFFMLHGEEVARFRMNSDENVYIIEPLPDDHEVRNSDQYKAALEERTFMRDYAKRTGVPWLAFYPRPKPILNMWPAEFLGQTHVVASPHAYTHEEGIAEGDLALSLQVVSHAPQGPRVFLVREMLSQFECDHIIEMGTKVIRESMVGQGGGFKSKTRTSRNGWLRRSASPTLERIYKRFGDVLGIDHELLSSNRNAEELQVVRYQQSQEYAPHHDFGDDGTPEQRFLTLLLYIQLPDKGGATSFPKAADGRGLQVVPARGDAVLFYSMLPDGNADDLALHAGMPIHEGEKWVCNLWVWDPVRK</sequence>
<name>A0A7S4ECC6_9STRA</name>
<feature type="chain" id="PRO_5035594013" description="Fe2OG dioxygenase domain-containing protein" evidence="6">
    <location>
        <begin position="18"/>
        <end position="429"/>
    </location>
</feature>
<evidence type="ECO:0000313" key="10">
    <source>
        <dbReference type="Proteomes" id="UP000789595"/>
    </source>
</evidence>
<dbReference type="EMBL" id="HBIW01021696">
    <property type="protein sequence ID" value="CAE0703260.1"/>
    <property type="molecule type" value="Transcribed_RNA"/>
</dbReference>
<dbReference type="Gene3D" id="2.60.120.620">
    <property type="entry name" value="q2cbj1_9rhob like domain"/>
    <property type="match status" value="1"/>
</dbReference>
<dbReference type="Proteomes" id="UP000789595">
    <property type="component" value="Unassembled WGS sequence"/>
</dbReference>
<dbReference type="GO" id="GO:0031418">
    <property type="term" value="F:L-ascorbic acid binding"/>
    <property type="evidence" value="ECO:0007669"/>
    <property type="project" value="InterPro"/>
</dbReference>
<evidence type="ECO:0000256" key="6">
    <source>
        <dbReference type="SAM" id="SignalP"/>
    </source>
</evidence>
<dbReference type="EMBL" id="CAKKNE010000006">
    <property type="protein sequence ID" value="CAH0378632.1"/>
    <property type="molecule type" value="Genomic_DNA"/>
</dbReference>
<evidence type="ECO:0000256" key="5">
    <source>
        <dbReference type="ARBA" id="ARBA00023004"/>
    </source>
</evidence>
<dbReference type="AlphaFoldDB" id="A0A7S4ECC6"/>
<dbReference type="PROSITE" id="PS51471">
    <property type="entry name" value="FE2OG_OXY"/>
    <property type="match status" value="1"/>
</dbReference>
<keyword evidence="4" id="KW-0560">Oxidoreductase</keyword>